<gene>
    <name evidence="2" type="ORF">CHIRRI_LOCUS7448</name>
</gene>
<evidence type="ECO:0000313" key="2">
    <source>
        <dbReference type="EMBL" id="CAG9804565.1"/>
    </source>
</evidence>
<evidence type="ECO:0000259" key="1">
    <source>
        <dbReference type="Pfam" id="PF10419"/>
    </source>
</evidence>
<sequence>MLTVSCFQTKMQDQESENSLTYENSDNSDFVEEEILVYLDIEQTSISENEIRDAPCLRIVANDKNSLLQINNRFFEGKFDYSIGTHVFFERNENSAVDPLYCRCDSVYEFNAKTNKILSMNRVLLKDISIEDEIAQQAESKSEDNDLKVSKTYGQALNLFLTPKRTLPRKVNDDDEKVLIDLINTHSDQNIMETEELSTLTEAMDQNSLEPES</sequence>
<accession>A0A9N9WSP5</accession>
<keyword evidence="3" id="KW-1185">Reference proteome</keyword>
<dbReference type="OrthoDB" id="1877767at2759"/>
<protein>
    <recommendedName>
        <fullName evidence="1">Transcription factor TFIIIC triple barrel domain-containing protein</fullName>
    </recommendedName>
</protein>
<dbReference type="Proteomes" id="UP001153620">
    <property type="component" value="Chromosome 2"/>
</dbReference>
<organism evidence="2 3">
    <name type="scientific">Chironomus riparius</name>
    <dbReference type="NCBI Taxonomy" id="315576"/>
    <lineage>
        <taxon>Eukaryota</taxon>
        <taxon>Metazoa</taxon>
        <taxon>Ecdysozoa</taxon>
        <taxon>Arthropoda</taxon>
        <taxon>Hexapoda</taxon>
        <taxon>Insecta</taxon>
        <taxon>Pterygota</taxon>
        <taxon>Neoptera</taxon>
        <taxon>Endopterygota</taxon>
        <taxon>Diptera</taxon>
        <taxon>Nematocera</taxon>
        <taxon>Chironomoidea</taxon>
        <taxon>Chironomidae</taxon>
        <taxon>Chironominae</taxon>
        <taxon>Chironomus</taxon>
    </lineage>
</organism>
<evidence type="ECO:0000313" key="3">
    <source>
        <dbReference type="Proteomes" id="UP001153620"/>
    </source>
</evidence>
<dbReference type="InterPro" id="IPR019481">
    <property type="entry name" value="TFIIIC_triple_barrel"/>
</dbReference>
<proteinExistence type="predicted"/>
<reference evidence="2" key="1">
    <citation type="submission" date="2022-01" db="EMBL/GenBank/DDBJ databases">
        <authorList>
            <person name="King R."/>
        </authorList>
    </citation>
    <scope>NUCLEOTIDE SEQUENCE</scope>
</reference>
<name>A0A9N9WSP5_9DIPT</name>
<reference evidence="2" key="2">
    <citation type="submission" date="2022-10" db="EMBL/GenBank/DDBJ databases">
        <authorList>
            <consortium name="ENA_rothamsted_submissions"/>
            <consortium name="culmorum"/>
            <person name="King R."/>
        </authorList>
    </citation>
    <scope>NUCLEOTIDE SEQUENCE</scope>
</reference>
<dbReference type="EMBL" id="OU895878">
    <property type="protein sequence ID" value="CAG9804565.1"/>
    <property type="molecule type" value="Genomic_DNA"/>
</dbReference>
<feature type="domain" description="Transcription factor TFIIIC triple barrel" evidence="1">
    <location>
        <begin position="32"/>
        <end position="125"/>
    </location>
</feature>
<dbReference type="Gene3D" id="2.60.40.4370">
    <property type="match status" value="1"/>
</dbReference>
<dbReference type="Pfam" id="PF10419">
    <property type="entry name" value="TFIIIC_sub6"/>
    <property type="match status" value="1"/>
</dbReference>
<dbReference type="AlphaFoldDB" id="A0A9N9WSP5"/>